<evidence type="ECO:0000313" key="2">
    <source>
        <dbReference type="EMBL" id="KRY99974.1"/>
    </source>
</evidence>
<sequence>MSKFLYKLQSLEQLAAKASSSANASQSNVHPDDVDATPVATSATYK</sequence>
<dbReference type="AlphaFoldDB" id="A0A0V1GNX9"/>
<protein>
    <submittedName>
        <fullName evidence="2">Uncharacterized protein</fullName>
    </submittedName>
</protein>
<name>A0A0V1GNX9_9BILA</name>
<evidence type="ECO:0000256" key="1">
    <source>
        <dbReference type="SAM" id="MobiDB-lite"/>
    </source>
</evidence>
<accession>A0A0V1GNX9</accession>
<feature type="non-terminal residue" evidence="2">
    <location>
        <position position="46"/>
    </location>
</feature>
<dbReference type="Proteomes" id="UP000055024">
    <property type="component" value="Unassembled WGS sequence"/>
</dbReference>
<reference evidence="2 3" key="1">
    <citation type="submission" date="2015-01" db="EMBL/GenBank/DDBJ databases">
        <title>Evolution of Trichinella species and genotypes.</title>
        <authorList>
            <person name="Korhonen P.K."/>
            <person name="Edoardo P."/>
            <person name="Giuseppe L.R."/>
            <person name="Gasser R.B."/>
        </authorList>
    </citation>
    <scope>NUCLEOTIDE SEQUENCE [LARGE SCALE GENOMIC DNA]</scope>
    <source>
        <strain evidence="2">ISS1029</strain>
    </source>
</reference>
<dbReference type="EMBL" id="JYDP01000621">
    <property type="protein sequence ID" value="KRY99974.1"/>
    <property type="molecule type" value="Genomic_DNA"/>
</dbReference>
<comment type="caution">
    <text evidence="2">The sequence shown here is derived from an EMBL/GenBank/DDBJ whole genome shotgun (WGS) entry which is preliminary data.</text>
</comment>
<feature type="compositionally biased region" description="Low complexity" evidence="1">
    <location>
        <begin position="17"/>
        <end position="27"/>
    </location>
</feature>
<feature type="region of interest" description="Disordered" evidence="1">
    <location>
        <begin position="17"/>
        <end position="46"/>
    </location>
</feature>
<evidence type="ECO:0000313" key="3">
    <source>
        <dbReference type="Proteomes" id="UP000055024"/>
    </source>
</evidence>
<organism evidence="2 3">
    <name type="scientific">Trichinella zimbabwensis</name>
    <dbReference type="NCBI Taxonomy" id="268475"/>
    <lineage>
        <taxon>Eukaryota</taxon>
        <taxon>Metazoa</taxon>
        <taxon>Ecdysozoa</taxon>
        <taxon>Nematoda</taxon>
        <taxon>Enoplea</taxon>
        <taxon>Dorylaimia</taxon>
        <taxon>Trichinellida</taxon>
        <taxon>Trichinellidae</taxon>
        <taxon>Trichinella</taxon>
    </lineage>
</organism>
<gene>
    <name evidence="2" type="ORF">T11_13637</name>
</gene>
<keyword evidence="3" id="KW-1185">Reference proteome</keyword>
<proteinExistence type="predicted"/>